<evidence type="ECO:0000313" key="2">
    <source>
        <dbReference type="EMBL" id="KAH0209416.1"/>
    </source>
</evidence>
<dbReference type="EMBL" id="JAHFYH010000249">
    <property type="protein sequence ID" value="KAH0209416.1"/>
    <property type="molecule type" value="Genomic_DNA"/>
</dbReference>
<feature type="non-terminal residue" evidence="2">
    <location>
        <position position="149"/>
    </location>
</feature>
<reference evidence="2" key="1">
    <citation type="journal article" date="2021" name="J Fungi (Basel)">
        <title>Virulence traits and population genomics of the black yeast Aureobasidium melanogenum.</title>
        <authorList>
            <person name="Cernosa A."/>
            <person name="Sun X."/>
            <person name="Gostincar C."/>
            <person name="Fang C."/>
            <person name="Gunde-Cimerman N."/>
            <person name="Song Z."/>
        </authorList>
    </citation>
    <scope>NUCLEOTIDE SEQUENCE</scope>
    <source>
        <strain evidence="2">EXF-8016</strain>
    </source>
</reference>
<gene>
    <name evidence="2" type="ORF">KCV03_g10315</name>
</gene>
<comment type="caution">
    <text evidence="2">The sequence shown here is derived from an EMBL/GenBank/DDBJ whole genome shotgun (WGS) entry which is preliminary data.</text>
</comment>
<dbReference type="Proteomes" id="UP000767238">
    <property type="component" value="Unassembled WGS sequence"/>
</dbReference>
<reference evidence="2" key="2">
    <citation type="submission" date="2021-08" db="EMBL/GenBank/DDBJ databases">
        <authorList>
            <person name="Gostincar C."/>
            <person name="Sun X."/>
            <person name="Song Z."/>
            <person name="Gunde-Cimerman N."/>
        </authorList>
    </citation>
    <scope>NUCLEOTIDE SEQUENCE</scope>
    <source>
        <strain evidence="2">EXF-8016</strain>
    </source>
</reference>
<organism evidence="2 3">
    <name type="scientific">Aureobasidium melanogenum</name>
    <name type="common">Aureobasidium pullulans var. melanogenum</name>
    <dbReference type="NCBI Taxonomy" id="46634"/>
    <lineage>
        <taxon>Eukaryota</taxon>
        <taxon>Fungi</taxon>
        <taxon>Dikarya</taxon>
        <taxon>Ascomycota</taxon>
        <taxon>Pezizomycotina</taxon>
        <taxon>Dothideomycetes</taxon>
        <taxon>Dothideomycetidae</taxon>
        <taxon>Dothideales</taxon>
        <taxon>Saccotheciaceae</taxon>
        <taxon>Aureobasidium</taxon>
    </lineage>
</organism>
<protein>
    <submittedName>
        <fullName evidence="2">Uncharacterized protein</fullName>
    </submittedName>
</protein>
<feature type="non-terminal residue" evidence="2">
    <location>
        <position position="1"/>
    </location>
</feature>
<proteinExistence type="predicted"/>
<name>A0A9P8G5W5_AURME</name>
<accession>A0A9P8G5W5</accession>
<feature type="region of interest" description="Disordered" evidence="1">
    <location>
        <begin position="127"/>
        <end position="149"/>
    </location>
</feature>
<evidence type="ECO:0000313" key="3">
    <source>
        <dbReference type="Proteomes" id="UP000767238"/>
    </source>
</evidence>
<dbReference type="AlphaFoldDB" id="A0A9P8G5W5"/>
<evidence type="ECO:0000256" key="1">
    <source>
        <dbReference type="SAM" id="MobiDB-lite"/>
    </source>
</evidence>
<sequence length="149" mass="16686">LSPRELYNKLVDLTDGNDPRETRDVIKAIVAHPNLRIRRTDADDFIELFYDLCQKISMDGQDIWIRSIVRDGASRFRPGILNEHGEDNHLDLTSGRGTMEFGNMKLEHGRQAFRSLFVGASAKAVSESTDNRGPATLYPAPVNQSSIDA</sequence>